<sequence length="220" mass="25688">MKVAIFDFDGTLYPEETFSLMMKHLKTHPIHNNKYRRFIRRILPVYIAYKLKLYPEQKMKEYSMRSYISAFGQTPETDIRDFFSKLGSEMSQKLSEQVLQRLHQHRNDGYYIMLVSGAFEPLLHSVTKDVSFNCIIGTSIPFKNKEIDKETPVIHIHGERKTANIYAQLANNEVDWENSYAYGDSYSDLNVLELVGNPVAVKPDPRLMQIATDRKWEIIS</sequence>
<protein>
    <submittedName>
        <fullName evidence="5">HAD family hydrolase</fullName>
        <ecNumber evidence="5">3.-.-.-</ecNumber>
    </submittedName>
</protein>
<dbReference type="PANTHER" id="PTHR43344">
    <property type="entry name" value="PHOSPHOSERINE PHOSPHATASE"/>
    <property type="match status" value="1"/>
</dbReference>
<dbReference type="AlphaFoldDB" id="A0A7S7RBB2"/>
<evidence type="ECO:0000313" key="5">
    <source>
        <dbReference type="EMBL" id="QOY35706.1"/>
    </source>
</evidence>
<name>A0A7S7RBB2_9BACI</name>
<dbReference type="EMBL" id="CP063356">
    <property type="protein sequence ID" value="QOY35706.1"/>
    <property type="molecule type" value="Genomic_DNA"/>
</dbReference>
<dbReference type="KEGG" id="aia:AWH56_024080"/>
<proteinExistence type="inferred from homology"/>
<organism evidence="5 6">
    <name type="scientific">Anaerobacillus isosaccharinicus</name>
    <dbReference type="NCBI Taxonomy" id="1532552"/>
    <lineage>
        <taxon>Bacteria</taxon>
        <taxon>Bacillati</taxon>
        <taxon>Bacillota</taxon>
        <taxon>Bacilli</taxon>
        <taxon>Bacillales</taxon>
        <taxon>Bacillaceae</taxon>
        <taxon>Anaerobacillus</taxon>
    </lineage>
</organism>
<dbReference type="NCBIfam" id="TIGR01488">
    <property type="entry name" value="HAD-SF-IB"/>
    <property type="match status" value="1"/>
</dbReference>
<dbReference type="GO" id="GO:0016787">
    <property type="term" value="F:hydrolase activity"/>
    <property type="evidence" value="ECO:0007669"/>
    <property type="project" value="UniProtKB-KW"/>
</dbReference>
<dbReference type="SUPFAM" id="SSF56784">
    <property type="entry name" value="HAD-like"/>
    <property type="match status" value="1"/>
</dbReference>
<gene>
    <name evidence="5" type="ORF">AWH56_024080</name>
</gene>
<accession>A0A7S7RBB2</accession>
<keyword evidence="2" id="KW-0479">Metal-binding</keyword>
<evidence type="ECO:0000313" key="6">
    <source>
        <dbReference type="Proteomes" id="UP000180175"/>
    </source>
</evidence>
<dbReference type="NCBIfam" id="TIGR01490">
    <property type="entry name" value="HAD-SF-IB-hyp1"/>
    <property type="match status" value="1"/>
</dbReference>
<reference evidence="5 6" key="2">
    <citation type="journal article" date="2019" name="Int. J. Syst. Evol. Microbiol.">
        <title>Anaerobacillus isosaccharinicus sp. nov., an alkaliphilic bacterium which degrades isosaccharinic acid.</title>
        <authorList>
            <person name="Bassil N.M."/>
            <person name="Lloyd J.R."/>
        </authorList>
    </citation>
    <scope>NUCLEOTIDE SEQUENCE [LARGE SCALE GENOMIC DNA]</scope>
    <source>
        <strain evidence="5 6">NB2006</strain>
    </source>
</reference>
<keyword evidence="3 5" id="KW-0378">Hydrolase</keyword>
<comment type="similarity">
    <text evidence="1">Belongs to the HAD-like hydrolase superfamily. SerB family.</text>
</comment>
<evidence type="ECO:0000256" key="2">
    <source>
        <dbReference type="ARBA" id="ARBA00022723"/>
    </source>
</evidence>
<dbReference type="PANTHER" id="PTHR43344:SF13">
    <property type="entry name" value="PHOSPHATASE RV3661-RELATED"/>
    <property type="match status" value="1"/>
</dbReference>
<dbReference type="Gene3D" id="1.20.1440.100">
    <property type="entry name" value="SG protein - dephosphorylation function"/>
    <property type="match status" value="1"/>
</dbReference>
<dbReference type="Gene3D" id="3.40.50.1000">
    <property type="entry name" value="HAD superfamily/HAD-like"/>
    <property type="match status" value="1"/>
</dbReference>
<dbReference type="InterPro" id="IPR036412">
    <property type="entry name" value="HAD-like_sf"/>
</dbReference>
<evidence type="ECO:0000256" key="1">
    <source>
        <dbReference type="ARBA" id="ARBA00009184"/>
    </source>
</evidence>
<keyword evidence="4" id="KW-0460">Magnesium</keyword>
<dbReference type="Pfam" id="PF12710">
    <property type="entry name" value="HAD"/>
    <property type="match status" value="1"/>
</dbReference>
<dbReference type="Proteomes" id="UP000180175">
    <property type="component" value="Chromosome"/>
</dbReference>
<dbReference type="EC" id="3.-.-.-" evidence="5"/>
<keyword evidence="6" id="KW-1185">Reference proteome</keyword>
<evidence type="ECO:0000256" key="3">
    <source>
        <dbReference type="ARBA" id="ARBA00022801"/>
    </source>
</evidence>
<dbReference type="GO" id="GO:0046872">
    <property type="term" value="F:metal ion binding"/>
    <property type="evidence" value="ECO:0007669"/>
    <property type="project" value="UniProtKB-KW"/>
</dbReference>
<dbReference type="InterPro" id="IPR006385">
    <property type="entry name" value="HAD_hydro_SerB1"/>
</dbReference>
<dbReference type="InterPro" id="IPR023214">
    <property type="entry name" value="HAD_sf"/>
</dbReference>
<reference evidence="5 6" key="1">
    <citation type="journal article" date="2017" name="Genome Announc.">
        <title>Draft Genome Sequences of Four Alkaliphilic Bacteria Belonging to the Anaerobacillus Genus.</title>
        <authorList>
            <person name="Bassil N.M."/>
            <person name="Lloyd J.R."/>
        </authorList>
    </citation>
    <scope>NUCLEOTIDE SEQUENCE [LARGE SCALE GENOMIC DNA]</scope>
    <source>
        <strain evidence="5 6">NB2006</strain>
    </source>
</reference>
<evidence type="ECO:0000256" key="4">
    <source>
        <dbReference type="ARBA" id="ARBA00022842"/>
    </source>
</evidence>
<dbReference type="InterPro" id="IPR050582">
    <property type="entry name" value="HAD-like_SerB"/>
</dbReference>
<dbReference type="RefSeq" id="WP_182080761.1">
    <property type="nucleotide sequence ID" value="NZ_CP063356.2"/>
</dbReference>